<evidence type="ECO:0000313" key="1">
    <source>
        <dbReference type="EMBL" id="MCW6537059.1"/>
    </source>
</evidence>
<dbReference type="Pfam" id="PF12096">
    <property type="entry name" value="DUF3572"/>
    <property type="match status" value="1"/>
</dbReference>
<dbReference type="Proteomes" id="UP001165565">
    <property type="component" value="Unassembled WGS sequence"/>
</dbReference>
<organism evidence="1 2">
    <name type="scientific">Sphingomonas lycopersici</name>
    <dbReference type="NCBI Taxonomy" id="2951807"/>
    <lineage>
        <taxon>Bacteria</taxon>
        <taxon>Pseudomonadati</taxon>
        <taxon>Pseudomonadota</taxon>
        <taxon>Alphaproteobacteria</taxon>
        <taxon>Sphingomonadales</taxon>
        <taxon>Sphingomonadaceae</taxon>
        <taxon>Sphingomonas</taxon>
    </lineage>
</organism>
<dbReference type="InterPro" id="IPR021955">
    <property type="entry name" value="DUF3572"/>
</dbReference>
<name>A0AA41ZCB3_9SPHN</name>
<comment type="caution">
    <text evidence="1">The sequence shown here is derived from an EMBL/GenBank/DDBJ whole genome shotgun (WGS) entry which is preliminary data.</text>
</comment>
<keyword evidence="2" id="KW-1185">Reference proteome</keyword>
<protein>
    <submittedName>
        <fullName evidence="1">DUF3572 domain-containing protein</fullName>
    </submittedName>
</protein>
<dbReference type="EMBL" id="JANFAV010000018">
    <property type="protein sequence ID" value="MCW6537059.1"/>
    <property type="molecule type" value="Genomic_DNA"/>
</dbReference>
<proteinExistence type="predicted"/>
<reference evidence="1" key="1">
    <citation type="submission" date="2022-06" db="EMBL/GenBank/DDBJ databases">
        <title>Sphingomonas sp. nov. isolated from rhizosphere soil of tomato.</title>
        <authorList>
            <person name="Dong H."/>
            <person name="Gao R."/>
        </authorList>
    </citation>
    <scope>NUCLEOTIDE SEQUENCE</scope>
    <source>
        <strain evidence="1">MMSM24</strain>
    </source>
</reference>
<gene>
    <name evidence="1" type="ORF">NEE01_19955</name>
</gene>
<dbReference type="AlphaFoldDB" id="A0AA41ZCB3"/>
<sequence length="90" mass="9449">MREADTNEDMRTLALGALAWTLGEPRRAERLIALTGLAPDDLRARVGDATVLAACLGFLEGHEPDLIACAAALGVAPERLVAARRGLEAA</sequence>
<accession>A0AA41ZCB3</accession>
<evidence type="ECO:0000313" key="2">
    <source>
        <dbReference type="Proteomes" id="UP001165565"/>
    </source>
</evidence>